<reference evidence="2 3" key="1">
    <citation type="submission" date="2019-08" db="EMBL/GenBank/DDBJ databases">
        <title>Calorimonas adulescens gen. nov., sp. nov., an anaerobic thermophilic bacterium from Sakhalin hot spring.</title>
        <authorList>
            <person name="Khomyakova M.A."/>
            <person name="Merkel A.Y."/>
            <person name="Novikov A."/>
            <person name="Bonch-Osmolovskaya E.A."/>
            <person name="Slobodkin A.I."/>
        </authorList>
    </citation>
    <scope>NUCLEOTIDE SEQUENCE [LARGE SCALE GENOMIC DNA]</scope>
    <source>
        <strain evidence="2 3">A05MB</strain>
    </source>
</reference>
<sequence length="89" mass="10606">MPRGDGTGPMGLGPMTGRRMGFCAGYNRPGYMGFGRYPMRFWRNPYHPYYAPWWYDEEIEKNYLQAEAKYLEKELEEIKKRLDQLNKGE</sequence>
<dbReference type="InterPro" id="IPR035205">
    <property type="entry name" value="DUF5320"/>
</dbReference>
<evidence type="ECO:0008006" key="4">
    <source>
        <dbReference type="Google" id="ProtNLM"/>
    </source>
</evidence>
<keyword evidence="3" id="KW-1185">Reference proteome</keyword>
<gene>
    <name evidence="2" type="ORF">FWJ32_11130</name>
</gene>
<dbReference type="RefSeq" id="WP_149546031.1">
    <property type="nucleotide sequence ID" value="NZ_VTPS01000020.1"/>
</dbReference>
<evidence type="ECO:0000313" key="2">
    <source>
        <dbReference type="EMBL" id="TZE80942.1"/>
    </source>
</evidence>
<organism evidence="2 3">
    <name type="scientific">Calorimonas adulescens</name>
    <dbReference type="NCBI Taxonomy" id="2606906"/>
    <lineage>
        <taxon>Bacteria</taxon>
        <taxon>Bacillati</taxon>
        <taxon>Bacillota</taxon>
        <taxon>Clostridia</taxon>
        <taxon>Thermoanaerobacterales</taxon>
        <taxon>Thermoanaerobacteraceae</taxon>
        <taxon>Calorimonas</taxon>
    </lineage>
</organism>
<dbReference type="AlphaFoldDB" id="A0A5D8Q8X6"/>
<protein>
    <recommendedName>
        <fullName evidence="4">DUF5320 domain-containing protein</fullName>
    </recommendedName>
</protein>
<dbReference type="Pfam" id="PF17253">
    <property type="entry name" value="DUF5320"/>
    <property type="match status" value="1"/>
</dbReference>
<keyword evidence="1" id="KW-0175">Coiled coil</keyword>
<evidence type="ECO:0000313" key="3">
    <source>
        <dbReference type="Proteomes" id="UP000322976"/>
    </source>
</evidence>
<dbReference type="Proteomes" id="UP000322976">
    <property type="component" value="Unassembled WGS sequence"/>
</dbReference>
<dbReference type="EMBL" id="VTPS01000020">
    <property type="protein sequence ID" value="TZE80942.1"/>
    <property type="molecule type" value="Genomic_DNA"/>
</dbReference>
<comment type="caution">
    <text evidence="2">The sequence shown here is derived from an EMBL/GenBank/DDBJ whole genome shotgun (WGS) entry which is preliminary data.</text>
</comment>
<proteinExistence type="predicted"/>
<accession>A0A5D8Q8X6</accession>
<name>A0A5D8Q8X6_9THEO</name>
<feature type="coiled-coil region" evidence="1">
    <location>
        <begin position="61"/>
        <end position="88"/>
    </location>
</feature>
<evidence type="ECO:0000256" key="1">
    <source>
        <dbReference type="SAM" id="Coils"/>
    </source>
</evidence>